<evidence type="ECO:0000313" key="3">
    <source>
        <dbReference type="EMBL" id="CAG7723422.1"/>
    </source>
</evidence>
<feature type="coiled-coil region" evidence="1">
    <location>
        <begin position="1266"/>
        <end position="1317"/>
    </location>
</feature>
<dbReference type="Pfam" id="PF24917">
    <property type="entry name" value="BLTP3A_B"/>
    <property type="match status" value="3"/>
</dbReference>
<dbReference type="Proteomes" id="UP000708208">
    <property type="component" value="Unassembled WGS sequence"/>
</dbReference>
<proteinExistence type="predicted"/>
<evidence type="ECO:0000313" key="4">
    <source>
        <dbReference type="Proteomes" id="UP000708208"/>
    </source>
</evidence>
<feature type="region of interest" description="Disordered" evidence="2">
    <location>
        <begin position="1229"/>
        <end position="1264"/>
    </location>
</feature>
<dbReference type="InterPro" id="IPR026728">
    <property type="entry name" value="BLTP3A/B"/>
</dbReference>
<organism evidence="3 4">
    <name type="scientific">Allacma fusca</name>
    <dbReference type="NCBI Taxonomy" id="39272"/>
    <lineage>
        <taxon>Eukaryota</taxon>
        <taxon>Metazoa</taxon>
        <taxon>Ecdysozoa</taxon>
        <taxon>Arthropoda</taxon>
        <taxon>Hexapoda</taxon>
        <taxon>Collembola</taxon>
        <taxon>Symphypleona</taxon>
        <taxon>Sminthuridae</taxon>
        <taxon>Allacma</taxon>
    </lineage>
</organism>
<keyword evidence="4" id="KW-1185">Reference proteome</keyword>
<protein>
    <recommendedName>
        <fullName evidence="5">UHRF1-binding protein 1-like</fullName>
    </recommendedName>
</protein>
<evidence type="ECO:0000256" key="2">
    <source>
        <dbReference type="SAM" id="MobiDB-lite"/>
    </source>
</evidence>
<dbReference type="EMBL" id="CAJVCH010098985">
    <property type="protein sequence ID" value="CAG7723422.1"/>
    <property type="molecule type" value="Genomic_DNA"/>
</dbReference>
<feature type="compositionally biased region" description="Polar residues" evidence="2">
    <location>
        <begin position="1231"/>
        <end position="1242"/>
    </location>
</feature>
<keyword evidence="1" id="KW-0175">Coiled coil</keyword>
<feature type="region of interest" description="Disordered" evidence="2">
    <location>
        <begin position="825"/>
        <end position="853"/>
    </location>
</feature>
<dbReference type="OrthoDB" id="43807at2759"/>
<evidence type="ECO:0000256" key="1">
    <source>
        <dbReference type="SAM" id="Coils"/>
    </source>
</evidence>
<accession>A0A8J2NRR7</accession>
<sequence>MASIIKNQILKHLSRFVKNLSSDKISLSTFKGEGELTNLELDEIVLTDLLALPSWMKLTHATCNKACIRIPWTKLKSVPILLSLDSVKIRVEACEELRQGGPSPQNAFPTSAGKYGFVNKVIDGITATVNSVEITFQSQAFESKVQISRIRLESQSPNWKKVDLQGTRLKCMERGETLVFKAMEWQTLRLEARSTSDRNLAPLRLLTNQAKAHIVIKKKLSDCQVLGCRLSLLLDDLLWVLTDSQILAALHFINSISGLIKQSTELTQRFKAARKLESLPEYQAQLSQTSALKRDIRTDAARHFDTFDVKETSYHFLCEKIDLHFCDDPGSGRSNHEDLKDGGAFQVSLMQVLLDFYPYHLAKGERRSWPRYTPDNALAQWLTNSLNSFRIALIEAISASSMHSPLARTQNNPLPSGGDTNPVKKTVTDQFGKLMSTCLVLKIQDLRLFKVTTSSKQTVPQPFLSSYIDRPKDLQTVHAEFTWFYYPGEICFPLPSPKVFAHLYPFQVHLDTCTILWLNCFISNLQNAMSKEIVEPAEPDYMDVRVELIMPKVVFENKKLYPSQKERPQSLHFQVSRLVLSNYRSNETGSLHELTQCLELLQRGDLAYGTDFPSKDHDVPLIAEKFILHAEGRDKIRQPTKINGGSFHEIAPYLTKDMLNTEPRDVWYVFMDPFWADFRVETKRKKNSSEQNTSKIPKDSDRDLSLMLYPFIDSLPVSAWLHLHEEPSSKLSSSLNSDTPNGETVPKTQKSIKAIFSANGIASLQLTHYQYLFLMRMIEAISELSLYLTYDLEQIIGQQIYNNLVTVLGYIPTTELSLLFPPSVPGKQESPSMELDSSAMMESSSGENDETHGEKENTWKLIEQERNQKPCFAPENLTIPSVSMSLSSSPVSNVPSMESLRSSFSQVKHGLSNLAVTFNKVGGISTPDSEVASQWSNISSDSSENNFVPIESLDDEFCRSPLPSDVGVDAAVEVATEVVEDNRSTPSPSFSFGNQMLRAENDNLVGVLTIRLDNVEVAQEAKGTTSKLKFQCRSVSLRECTGMAWNEFQTKFATRNRKWANQVTSTLGSPTQKRVIKMRLSQRIDVEKFKEVMHSDETKSTVAGLRTPECPRVNLTDRPGAESPLRKAIIDSTIAFLDGRVDLRNEDQFTLHMSSTIALADFIEDEICPTPFPIQLEVIGANAELIEDRPSVNITSPGPVPLKFSVPNLPITRDKYGVFHIGYKESLVPPGTSQSASGCRNESCQKDSGGAQQSHKDQQQPSKSELDLILADFEKLQRQLQLVQQRNTELESELQDTQNLKMMILQLQEQVVKLQEEKSNRLNYLR</sequence>
<evidence type="ECO:0008006" key="5">
    <source>
        <dbReference type="Google" id="ProtNLM"/>
    </source>
</evidence>
<dbReference type="PANTHER" id="PTHR22774:SF11">
    <property type="entry name" value="CHOREIN N-TERMINAL DOMAIN-CONTAINING PROTEIN"/>
    <property type="match status" value="1"/>
</dbReference>
<name>A0A8J2NRR7_9HEXA</name>
<comment type="caution">
    <text evidence="3">The sequence shown here is derived from an EMBL/GenBank/DDBJ whole genome shotgun (WGS) entry which is preliminary data.</text>
</comment>
<gene>
    <name evidence="3" type="ORF">AFUS01_LOCUS12511</name>
</gene>
<reference evidence="3" key="1">
    <citation type="submission" date="2021-06" db="EMBL/GenBank/DDBJ databases">
        <authorList>
            <person name="Hodson N. C."/>
            <person name="Mongue J. A."/>
            <person name="Jaron S. K."/>
        </authorList>
    </citation>
    <scope>NUCLEOTIDE SEQUENCE</scope>
</reference>
<dbReference type="PANTHER" id="PTHR22774">
    <property type="entry name" value="CHOREIN N-TERMINAL DOMAIN-CONTAINING PROTEIN"/>
    <property type="match status" value="1"/>
</dbReference>